<evidence type="ECO:0000259" key="3">
    <source>
        <dbReference type="SMART" id="SM01007"/>
    </source>
</evidence>
<keyword evidence="2" id="KW-0456">Lyase</keyword>
<dbReference type="SMART" id="SM01007">
    <property type="entry name" value="Aldolase_II"/>
    <property type="match status" value="1"/>
</dbReference>
<dbReference type="EMBL" id="JABBNT010000001">
    <property type="protein sequence ID" value="NMM43380.1"/>
    <property type="molecule type" value="Genomic_DNA"/>
</dbReference>
<protein>
    <submittedName>
        <fullName evidence="4">Class II aldolase/adducin family protein</fullName>
    </submittedName>
</protein>
<dbReference type="GO" id="GO:0019323">
    <property type="term" value="P:pentose catabolic process"/>
    <property type="evidence" value="ECO:0007669"/>
    <property type="project" value="TreeGrafter"/>
</dbReference>
<comment type="caution">
    <text evidence="4">The sequence shown here is derived from an EMBL/GenBank/DDBJ whole genome shotgun (WGS) entry which is preliminary data.</text>
</comment>
<dbReference type="InterPro" id="IPR001303">
    <property type="entry name" value="Aldolase_II/adducin_N"/>
</dbReference>
<dbReference type="PANTHER" id="PTHR22789">
    <property type="entry name" value="FUCULOSE PHOSPHATE ALDOLASE"/>
    <property type="match status" value="1"/>
</dbReference>
<accession>A0A7Y0DXH6</accession>
<dbReference type="GO" id="GO:0046872">
    <property type="term" value="F:metal ion binding"/>
    <property type="evidence" value="ECO:0007669"/>
    <property type="project" value="UniProtKB-KW"/>
</dbReference>
<dbReference type="Proteomes" id="UP000539372">
    <property type="component" value="Unassembled WGS sequence"/>
</dbReference>
<evidence type="ECO:0000313" key="4">
    <source>
        <dbReference type="EMBL" id="NMM43380.1"/>
    </source>
</evidence>
<keyword evidence="1" id="KW-0479">Metal-binding</keyword>
<gene>
    <name evidence="4" type="ORF">HH303_02740</name>
</gene>
<sequence length="233" mass="25036">MSDSVTESTLTRTVRIAARALGRHGLVHAYGHCSARLDADSFLVCPAKPMGLTDVGEACTRVPVHGPLPDGVLGEVRLHQHLYRTRPEAGGVVRFMSPQMMALAALGRVPAMRNGFGTYFKPGAGLWNDPQLIRDDEKAQGVIAAMGQSAGVMMRGNGAVTAGDSLEEAVVLAWYLEDACRIELEALRTGLADSAPVISQAEAEQRATKAGQIFERMWTYLTDGDPEVSRKDS</sequence>
<dbReference type="Gene3D" id="3.40.225.10">
    <property type="entry name" value="Class II aldolase/adducin N-terminal domain"/>
    <property type="match status" value="1"/>
</dbReference>
<evidence type="ECO:0000313" key="5">
    <source>
        <dbReference type="Proteomes" id="UP000539372"/>
    </source>
</evidence>
<dbReference type="GO" id="GO:0016832">
    <property type="term" value="F:aldehyde-lyase activity"/>
    <property type="evidence" value="ECO:0007669"/>
    <property type="project" value="TreeGrafter"/>
</dbReference>
<dbReference type="RefSeq" id="WP_169623662.1">
    <property type="nucleotide sequence ID" value="NZ_JABBNT010000001.1"/>
</dbReference>
<dbReference type="InterPro" id="IPR036409">
    <property type="entry name" value="Aldolase_II/adducin_N_sf"/>
</dbReference>
<organism evidence="4 5">
    <name type="scientific">Pacificispira spongiicola</name>
    <dbReference type="NCBI Taxonomy" id="2729598"/>
    <lineage>
        <taxon>Bacteria</taxon>
        <taxon>Pseudomonadati</taxon>
        <taxon>Pseudomonadota</taxon>
        <taxon>Alphaproteobacteria</taxon>
        <taxon>Rhodospirillales</taxon>
        <taxon>Rhodospirillaceae</taxon>
        <taxon>Pacificispira</taxon>
    </lineage>
</organism>
<evidence type="ECO:0000256" key="1">
    <source>
        <dbReference type="ARBA" id="ARBA00022723"/>
    </source>
</evidence>
<name>A0A7Y0DXH6_9PROT</name>
<dbReference type="Pfam" id="PF00596">
    <property type="entry name" value="Aldolase_II"/>
    <property type="match status" value="1"/>
</dbReference>
<dbReference type="InterPro" id="IPR050197">
    <property type="entry name" value="Aldolase_class_II_sugar_metab"/>
</dbReference>
<keyword evidence="5" id="KW-1185">Reference proteome</keyword>
<feature type="domain" description="Class II aldolase/adducin N-terminal" evidence="3">
    <location>
        <begin position="12"/>
        <end position="184"/>
    </location>
</feature>
<dbReference type="SUPFAM" id="SSF53639">
    <property type="entry name" value="AraD/HMP-PK domain-like"/>
    <property type="match status" value="1"/>
</dbReference>
<dbReference type="AlphaFoldDB" id="A0A7Y0DXH6"/>
<dbReference type="PANTHER" id="PTHR22789:SF0">
    <property type="entry name" value="3-OXO-TETRONATE 4-PHOSPHATE DECARBOXYLASE-RELATED"/>
    <property type="match status" value="1"/>
</dbReference>
<dbReference type="GO" id="GO:0005829">
    <property type="term" value="C:cytosol"/>
    <property type="evidence" value="ECO:0007669"/>
    <property type="project" value="TreeGrafter"/>
</dbReference>
<reference evidence="4 5" key="1">
    <citation type="submission" date="2020-04" db="EMBL/GenBank/DDBJ databases">
        <title>Rhodospirillaceae bacterium KN72 isolated from deep sea.</title>
        <authorList>
            <person name="Zhang D.-C."/>
        </authorList>
    </citation>
    <scope>NUCLEOTIDE SEQUENCE [LARGE SCALE GENOMIC DNA]</scope>
    <source>
        <strain evidence="4 5">KN72</strain>
    </source>
</reference>
<proteinExistence type="predicted"/>
<evidence type="ECO:0000256" key="2">
    <source>
        <dbReference type="ARBA" id="ARBA00023239"/>
    </source>
</evidence>